<dbReference type="AlphaFoldDB" id="E8UZM2"/>
<reference evidence="6 7" key="1">
    <citation type="journal article" date="2012" name="Stand. Genomic Sci.">
        <title>Complete genome sequence of Terriglobus saanensis type strain SP1PR4(T), an Acidobacteria from tundra soil.</title>
        <authorList>
            <person name="Rawat S.R."/>
            <person name="Mannisto M.K."/>
            <person name="Starovoytov V."/>
            <person name="Goodwin L."/>
            <person name="Nolan M."/>
            <person name="Hauser L."/>
            <person name="Land M."/>
            <person name="Davenport K.W."/>
            <person name="Woyke T."/>
            <person name="Haggblom M.M."/>
        </authorList>
    </citation>
    <scope>NUCLEOTIDE SEQUENCE</scope>
    <source>
        <strain evidence="7">ATCC BAA-1853 / DSM 23119 / SP1PR4</strain>
    </source>
</reference>
<dbReference type="Pfam" id="PF12833">
    <property type="entry name" value="HTH_18"/>
    <property type="match status" value="1"/>
</dbReference>
<evidence type="ECO:0000256" key="3">
    <source>
        <dbReference type="ARBA" id="ARBA00023163"/>
    </source>
</evidence>
<dbReference type="eggNOG" id="COG4977">
    <property type="taxonomic scope" value="Bacteria"/>
</dbReference>
<dbReference type="InterPro" id="IPR018060">
    <property type="entry name" value="HTH_AraC"/>
</dbReference>
<dbReference type="Proteomes" id="UP000006844">
    <property type="component" value="Chromosome"/>
</dbReference>
<dbReference type="InterPro" id="IPR009057">
    <property type="entry name" value="Homeodomain-like_sf"/>
</dbReference>
<evidence type="ECO:0000313" key="7">
    <source>
        <dbReference type="Proteomes" id="UP000006844"/>
    </source>
</evidence>
<feature type="domain" description="HTH araC/xylS-type" evidence="5">
    <location>
        <begin position="212"/>
        <end position="310"/>
    </location>
</feature>
<dbReference type="SUPFAM" id="SSF46689">
    <property type="entry name" value="Homeodomain-like"/>
    <property type="match status" value="2"/>
</dbReference>
<dbReference type="Gene3D" id="1.10.10.60">
    <property type="entry name" value="Homeodomain-like"/>
    <property type="match status" value="1"/>
</dbReference>
<keyword evidence="7" id="KW-1185">Reference proteome</keyword>
<evidence type="ECO:0000256" key="1">
    <source>
        <dbReference type="ARBA" id="ARBA00023015"/>
    </source>
</evidence>
<evidence type="ECO:0000256" key="2">
    <source>
        <dbReference type="ARBA" id="ARBA00023125"/>
    </source>
</evidence>
<dbReference type="PROSITE" id="PS00041">
    <property type="entry name" value="HTH_ARAC_FAMILY_1"/>
    <property type="match status" value="1"/>
</dbReference>
<dbReference type="OrthoDB" id="34150at2"/>
<dbReference type="PANTHER" id="PTHR43436">
    <property type="entry name" value="ARAC-FAMILY TRANSCRIPTIONAL REGULATOR"/>
    <property type="match status" value="1"/>
</dbReference>
<evidence type="ECO:0000259" key="5">
    <source>
        <dbReference type="PROSITE" id="PS01124"/>
    </source>
</evidence>
<keyword evidence="2" id="KW-0238">DNA-binding</keyword>
<dbReference type="EMBL" id="CP002467">
    <property type="protein sequence ID" value="ADV84365.1"/>
    <property type="molecule type" value="Genomic_DNA"/>
</dbReference>
<keyword evidence="3" id="KW-0804">Transcription</keyword>
<sequence length="316" mass="35559">MPNPSRYNTVVEMKLHTQSAKLSELATCLHRYTETAAARNQTTTPIEGLFIRRSDPMKQPMQCLIKPALCITVQGSKFATFGKKRYDFSAGQALVVTVDMPARGTAFAASSTQPYLGLVLELDLEMLQTVADDIQLEQPARIKDKACVAFVLEMNDELVDCALRAVQLLNRPKAIKALYPAIMRELCYWLLNSPCGAQTLLLGGGEHDRNLMQTIHLLRDRFRESLRIEDLARAAHMSPTTFFRQFKAATSMAPLQYQKQLRLLEARRMMMFGDANVETAAFDVGYASPSQFSREYSRTFGRSPRRDASTFRTAQA</sequence>
<dbReference type="PANTHER" id="PTHR43436:SF1">
    <property type="entry name" value="TRANSCRIPTIONAL REGULATORY PROTEIN"/>
    <property type="match status" value="1"/>
</dbReference>
<dbReference type="GO" id="GO:0003700">
    <property type="term" value="F:DNA-binding transcription factor activity"/>
    <property type="evidence" value="ECO:0007669"/>
    <property type="project" value="InterPro"/>
</dbReference>
<proteinExistence type="predicted"/>
<name>E8UZM2_TERSS</name>
<protein>
    <submittedName>
        <fullName evidence="6">Transcriptional regulator, AraC family</fullName>
    </submittedName>
</protein>
<dbReference type="STRING" id="401053.AciPR4_3612"/>
<evidence type="ECO:0000313" key="6">
    <source>
        <dbReference type="EMBL" id="ADV84365.1"/>
    </source>
</evidence>
<dbReference type="PROSITE" id="PS01124">
    <property type="entry name" value="HTH_ARAC_FAMILY_2"/>
    <property type="match status" value="1"/>
</dbReference>
<dbReference type="HOGENOM" id="CLU_000445_100_0_0"/>
<dbReference type="Pfam" id="PF06719">
    <property type="entry name" value="AraC_N"/>
    <property type="match status" value="1"/>
</dbReference>
<dbReference type="GO" id="GO:0043565">
    <property type="term" value="F:sequence-specific DNA binding"/>
    <property type="evidence" value="ECO:0007669"/>
    <property type="project" value="InterPro"/>
</dbReference>
<feature type="region of interest" description="Disordered" evidence="4">
    <location>
        <begin position="297"/>
        <end position="316"/>
    </location>
</feature>
<keyword evidence="1" id="KW-0805">Transcription regulation</keyword>
<dbReference type="KEGG" id="tsa:AciPR4_3612"/>
<evidence type="ECO:0000256" key="4">
    <source>
        <dbReference type="SAM" id="MobiDB-lite"/>
    </source>
</evidence>
<gene>
    <name evidence="6" type="ordered locus">AciPR4_3612</name>
</gene>
<dbReference type="SMART" id="SM00342">
    <property type="entry name" value="HTH_ARAC"/>
    <property type="match status" value="1"/>
</dbReference>
<organism evidence="6 7">
    <name type="scientific">Terriglobus saanensis (strain ATCC BAA-1853 / DSM 23119 / SP1PR4)</name>
    <dbReference type="NCBI Taxonomy" id="401053"/>
    <lineage>
        <taxon>Bacteria</taxon>
        <taxon>Pseudomonadati</taxon>
        <taxon>Acidobacteriota</taxon>
        <taxon>Terriglobia</taxon>
        <taxon>Terriglobales</taxon>
        <taxon>Acidobacteriaceae</taxon>
        <taxon>Terriglobus</taxon>
    </lineage>
</organism>
<dbReference type="InterPro" id="IPR009594">
    <property type="entry name" value="Tscrpt_reg_HTH_AraC_N"/>
</dbReference>
<accession>E8UZM2</accession>
<dbReference type="InterPro" id="IPR018062">
    <property type="entry name" value="HTH_AraC-typ_CS"/>
</dbReference>